<evidence type="ECO:0000259" key="12">
    <source>
        <dbReference type="PROSITE" id="PS50885"/>
    </source>
</evidence>
<dbReference type="PANTHER" id="PTHR45436">
    <property type="entry name" value="SENSOR HISTIDINE KINASE YKOH"/>
    <property type="match status" value="1"/>
</dbReference>
<proteinExistence type="predicted"/>
<dbReference type="EMBL" id="JACOFZ010000011">
    <property type="protein sequence ID" value="MBC3883229.1"/>
    <property type="molecule type" value="Genomic_DNA"/>
</dbReference>
<accession>A0A923KUZ3</accession>
<dbReference type="Proteomes" id="UP000627446">
    <property type="component" value="Unassembled WGS sequence"/>
</dbReference>
<comment type="caution">
    <text evidence="13">The sequence shown here is derived from an EMBL/GenBank/DDBJ whole genome shotgun (WGS) entry which is preliminary data.</text>
</comment>
<dbReference type="SMART" id="SM00387">
    <property type="entry name" value="HATPase_c"/>
    <property type="match status" value="1"/>
</dbReference>
<evidence type="ECO:0000313" key="13">
    <source>
        <dbReference type="EMBL" id="MBC3883229.1"/>
    </source>
</evidence>
<dbReference type="GO" id="GO:0000155">
    <property type="term" value="F:phosphorelay sensor kinase activity"/>
    <property type="evidence" value="ECO:0007669"/>
    <property type="project" value="InterPro"/>
</dbReference>
<evidence type="ECO:0000256" key="9">
    <source>
        <dbReference type="ARBA" id="ARBA00023012"/>
    </source>
</evidence>
<dbReference type="Gene3D" id="6.10.340.10">
    <property type="match status" value="1"/>
</dbReference>
<gene>
    <name evidence="13" type="ORF">H8K36_17675</name>
</gene>
<dbReference type="InterPro" id="IPR003594">
    <property type="entry name" value="HATPase_dom"/>
</dbReference>
<keyword evidence="6 10" id="KW-0812">Transmembrane</keyword>
<dbReference type="PROSITE" id="PS50109">
    <property type="entry name" value="HIS_KIN"/>
    <property type="match status" value="1"/>
</dbReference>
<feature type="domain" description="HAMP" evidence="12">
    <location>
        <begin position="146"/>
        <end position="199"/>
    </location>
</feature>
<keyword evidence="10" id="KW-0472">Membrane</keyword>
<dbReference type="RefSeq" id="WP_186917848.1">
    <property type="nucleotide sequence ID" value="NZ_JACOFZ010000011.1"/>
</dbReference>
<dbReference type="InterPro" id="IPR003660">
    <property type="entry name" value="HAMP_dom"/>
</dbReference>
<evidence type="ECO:0000256" key="8">
    <source>
        <dbReference type="ARBA" id="ARBA00022989"/>
    </source>
</evidence>
<keyword evidence="14" id="KW-1185">Reference proteome</keyword>
<keyword evidence="9" id="KW-0902">Two-component regulatory system</keyword>
<sequence length="423" mass="48397">MEIKRLTKNPIDYDQSLKIWSDMAQKLHLAEKSDLAFTVNDINSEPSKNQIRTSNWPNEFSLLNRISKQPEASASAQKDRCQLDTLSTSNELWVRAQLANDRFVAALIVKKNSALNEINASLRRAFKILIPVYLFCSVLAAWALTKLVTQPLYTITEAMNRIDKNELHLRLNPENEYIEFRGFIDSYNDMLERLERSFHQASRFASNAAHELRTPLTILQGKLEKSLNQTTNSIVQQEQSQMLDEVTRLTHITKRLLFLAQAESGNLILERSEFDISDMLKELTGDMEMLAAKKHIHLRSPQHILINADEVLIRQLLTNLLSNAVKYAIEGTVIDLFVKVDKHQFELRITNICSPIDLNQRSRFFDSFYRGDPARTRHIDGTGLGLNVALEIARAHKGLLRLEESSLDVVQLHLTLPLNTTIN</sequence>
<dbReference type="Pfam" id="PF02518">
    <property type="entry name" value="HATPase_c"/>
    <property type="match status" value="1"/>
</dbReference>
<evidence type="ECO:0000256" key="7">
    <source>
        <dbReference type="ARBA" id="ARBA00022777"/>
    </source>
</evidence>
<dbReference type="Gene3D" id="1.10.287.130">
    <property type="match status" value="1"/>
</dbReference>
<protein>
    <recommendedName>
        <fullName evidence="3">histidine kinase</fullName>
        <ecNumber evidence="3">2.7.13.3</ecNumber>
    </recommendedName>
</protein>
<dbReference type="Gene3D" id="3.30.565.10">
    <property type="entry name" value="Histidine kinase-like ATPase, C-terminal domain"/>
    <property type="match status" value="1"/>
</dbReference>
<comment type="catalytic activity">
    <reaction evidence="1">
        <text>ATP + protein L-histidine = ADP + protein N-phospho-L-histidine.</text>
        <dbReference type="EC" id="2.7.13.3"/>
    </reaction>
</comment>
<dbReference type="InterPro" id="IPR050428">
    <property type="entry name" value="TCS_sensor_his_kinase"/>
</dbReference>
<dbReference type="CDD" id="cd00082">
    <property type="entry name" value="HisKA"/>
    <property type="match status" value="1"/>
</dbReference>
<comment type="subcellular location">
    <subcellularLocation>
        <location evidence="2">Membrane</location>
    </subcellularLocation>
</comment>
<dbReference type="InterPro" id="IPR036097">
    <property type="entry name" value="HisK_dim/P_sf"/>
</dbReference>
<name>A0A923KUZ3_9BURK</name>
<keyword evidence="8 10" id="KW-1133">Transmembrane helix</keyword>
<evidence type="ECO:0000256" key="1">
    <source>
        <dbReference type="ARBA" id="ARBA00000085"/>
    </source>
</evidence>
<dbReference type="SUPFAM" id="SSF47384">
    <property type="entry name" value="Homodimeric domain of signal transducing histidine kinase"/>
    <property type="match status" value="1"/>
</dbReference>
<dbReference type="SMART" id="SM00388">
    <property type="entry name" value="HisKA"/>
    <property type="match status" value="1"/>
</dbReference>
<keyword evidence="4" id="KW-0597">Phosphoprotein</keyword>
<evidence type="ECO:0000256" key="10">
    <source>
        <dbReference type="SAM" id="Phobius"/>
    </source>
</evidence>
<dbReference type="InterPro" id="IPR036890">
    <property type="entry name" value="HATPase_C_sf"/>
</dbReference>
<feature type="domain" description="Histidine kinase" evidence="11">
    <location>
        <begin position="207"/>
        <end position="420"/>
    </location>
</feature>
<reference evidence="13" key="1">
    <citation type="submission" date="2020-08" db="EMBL/GenBank/DDBJ databases">
        <title>Novel species isolated from subtropical streams in China.</title>
        <authorList>
            <person name="Lu H."/>
        </authorList>
    </citation>
    <scope>NUCLEOTIDE SEQUENCE</scope>
    <source>
        <strain evidence="13">LX22W</strain>
    </source>
</reference>
<dbReference type="InterPro" id="IPR003661">
    <property type="entry name" value="HisK_dim/P_dom"/>
</dbReference>
<dbReference type="PANTHER" id="PTHR45436:SF5">
    <property type="entry name" value="SENSOR HISTIDINE KINASE TRCS"/>
    <property type="match status" value="1"/>
</dbReference>
<dbReference type="InterPro" id="IPR005467">
    <property type="entry name" value="His_kinase_dom"/>
</dbReference>
<dbReference type="PROSITE" id="PS50885">
    <property type="entry name" value="HAMP"/>
    <property type="match status" value="1"/>
</dbReference>
<dbReference type="GO" id="GO:0005886">
    <property type="term" value="C:plasma membrane"/>
    <property type="evidence" value="ECO:0007669"/>
    <property type="project" value="TreeGrafter"/>
</dbReference>
<dbReference type="Pfam" id="PF00512">
    <property type="entry name" value="HisKA"/>
    <property type="match status" value="1"/>
</dbReference>
<dbReference type="AlphaFoldDB" id="A0A923KUZ3"/>
<evidence type="ECO:0000256" key="3">
    <source>
        <dbReference type="ARBA" id="ARBA00012438"/>
    </source>
</evidence>
<evidence type="ECO:0000256" key="4">
    <source>
        <dbReference type="ARBA" id="ARBA00022553"/>
    </source>
</evidence>
<evidence type="ECO:0000259" key="11">
    <source>
        <dbReference type="PROSITE" id="PS50109"/>
    </source>
</evidence>
<keyword evidence="7" id="KW-0418">Kinase</keyword>
<evidence type="ECO:0000256" key="5">
    <source>
        <dbReference type="ARBA" id="ARBA00022679"/>
    </source>
</evidence>
<feature type="transmembrane region" description="Helical" evidence="10">
    <location>
        <begin position="125"/>
        <end position="144"/>
    </location>
</feature>
<dbReference type="SUPFAM" id="SSF55874">
    <property type="entry name" value="ATPase domain of HSP90 chaperone/DNA topoisomerase II/histidine kinase"/>
    <property type="match status" value="1"/>
</dbReference>
<keyword evidence="5" id="KW-0808">Transferase</keyword>
<dbReference type="EC" id="2.7.13.3" evidence="3"/>
<evidence type="ECO:0000256" key="2">
    <source>
        <dbReference type="ARBA" id="ARBA00004370"/>
    </source>
</evidence>
<organism evidence="13 14">
    <name type="scientific">Undibacterium nitidum</name>
    <dbReference type="NCBI Taxonomy" id="2762298"/>
    <lineage>
        <taxon>Bacteria</taxon>
        <taxon>Pseudomonadati</taxon>
        <taxon>Pseudomonadota</taxon>
        <taxon>Betaproteobacteria</taxon>
        <taxon>Burkholderiales</taxon>
        <taxon>Oxalobacteraceae</taxon>
        <taxon>Undibacterium</taxon>
    </lineage>
</organism>
<evidence type="ECO:0000256" key="6">
    <source>
        <dbReference type="ARBA" id="ARBA00022692"/>
    </source>
</evidence>
<evidence type="ECO:0000313" key="14">
    <source>
        <dbReference type="Proteomes" id="UP000627446"/>
    </source>
</evidence>